<dbReference type="Proteomes" id="UP000000768">
    <property type="component" value="Chromosome 7"/>
</dbReference>
<name>A0A1Z5RB69_SORBI</name>
<keyword evidence="5" id="KW-1185">Reference proteome</keyword>
<reference evidence="4 5" key="1">
    <citation type="journal article" date="2009" name="Nature">
        <title>The Sorghum bicolor genome and the diversification of grasses.</title>
        <authorList>
            <person name="Paterson A.H."/>
            <person name="Bowers J.E."/>
            <person name="Bruggmann R."/>
            <person name="Dubchak I."/>
            <person name="Grimwood J."/>
            <person name="Gundlach H."/>
            <person name="Haberer G."/>
            <person name="Hellsten U."/>
            <person name="Mitros T."/>
            <person name="Poliakov A."/>
            <person name="Schmutz J."/>
            <person name="Spannagl M."/>
            <person name="Tang H."/>
            <person name="Wang X."/>
            <person name="Wicker T."/>
            <person name="Bharti A.K."/>
            <person name="Chapman J."/>
            <person name="Feltus F.A."/>
            <person name="Gowik U."/>
            <person name="Grigoriev I.V."/>
            <person name="Lyons E."/>
            <person name="Maher C.A."/>
            <person name="Martis M."/>
            <person name="Narechania A."/>
            <person name="Otillar R.P."/>
            <person name="Penning B.W."/>
            <person name="Salamov A.A."/>
            <person name="Wang Y."/>
            <person name="Zhang L."/>
            <person name="Carpita N.C."/>
            <person name="Freeling M."/>
            <person name="Gingle A.R."/>
            <person name="Hash C.T."/>
            <person name="Keller B."/>
            <person name="Klein P."/>
            <person name="Kresovich S."/>
            <person name="McCann M.C."/>
            <person name="Ming R."/>
            <person name="Peterson D.G."/>
            <person name="Mehboob-ur-Rahman"/>
            <person name="Ware D."/>
            <person name="Westhoff P."/>
            <person name="Mayer K.F."/>
            <person name="Messing J."/>
            <person name="Rokhsar D.S."/>
        </authorList>
    </citation>
    <scope>NUCLEOTIDE SEQUENCE [LARGE SCALE GENOMIC DNA]</scope>
    <source>
        <strain evidence="5">cv. BTx623</strain>
    </source>
</reference>
<feature type="signal peptide" evidence="2">
    <location>
        <begin position="1"/>
        <end position="23"/>
    </location>
</feature>
<dbReference type="AlphaFoldDB" id="A0A1Z5RB69"/>
<feature type="compositionally biased region" description="Basic and acidic residues" evidence="1">
    <location>
        <begin position="56"/>
        <end position="68"/>
    </location>
</feature>
<dbReference type="Gene3D" id="3.10.200.10">
    <property type="entry name" value="Alpha carbonic anhydrase"/>
    <property type="match status" value="1"/>
</dbReference>
<feature type="region of interest" description="Disordered" evidence="1">
    <location>
        <begin position="56"/>
        <end position="83"/>
    </location>
</feature>
<reference evidence="5" key="2">
    <citation type="journal article" date="2018" name="Plant J.">
        <title>The Sorghum bicolor reference genome: improved assembly, gene annotations, a transcriptome atlas, and signatures of genome organization.</title>
        <authorList>
            <person name="McCormick R.F."/>
            <person name="Truong S.K."/>
            <person name="Sreedasyam A."/>
            <person name="Jenkins J."/>
            <person name="Shu S."/>
            <person name="Sims D."/>
            <person name="Kennedy M."/>
            <person name="Amirebrahimi M."/>
            <person name="Weers B.D."/>
            <person name="McKinley B."/>
            <person name="Mattison A."/>
            <person name="Morishige D.T."/>
            <person name="Grimwood J."/>
            <person name="Schmutz J."/>
            <person name="Mullet J.E."/>
        </authorList>
    </citation>
    <scope>NUCLEOTIDE SEQUENCE [LARGE SCALE GENOMIC DNA]</scope>
    <source>
        <strain evidence="5">cv. BTx623</strain>
    </source>
</reference>
<dbReference type="InterPro" id="IPR001148">
    <property type="entry name" value="CA_dom"/>
</dbReference>
<feature type="compositionally biased region" description="Polar residues" evidence="1">
    <location>
        <begin position="69"/>
        <end position="83"/>
    </location>
</feature>
<evidence type="ECO:0000256" key="1">
    <source>
        <dbReference type="SAM" id="MobiDB-lite"/>
    </source>
</evidence>
<dbReference type="InParanoid" id="A0A1Z5RB69"/>
<keyword evidence="2" id="KW-0732">Signal</keyword>
<dbReference type="InterPro" id="IPR036398">
    <property type="entry name" value="CA_dom_sf"/>
</dbReference>
<dbReference type="PROSITE" id="PS51144">
    <property type="entry name" value="ALPHA_CA_2"/>
    <property type="match status" value="1"/>
</dbReference>
<evidence type="ECO:0000313" key="4">
    <source>
        <dbReference type="EMBL" id="OQU80626.1"/>
    </source>
</evidence>
<gene>
    <name evidence="4" type="ORF">SORBI_3007G155050</name>
</gene>
<organism evidence="4 5">
    <name type="scientific">Sorghum bicolor</name>
    <name type="common">Sorghum</name>
    <name type="synonym">Sorghum vulgare</name>
    <dbReference type="NCBI Taxonomy" id="4558"/>
    <lineage>
        <taxon>Eukaryota</taxon>
        <taxon>Viridiplantae</taxon>
        <taxon>Streptophyta</taxon>
        <taxon>Embryophyta</taxon>
        <taxon>Tracheophyta</taxon>
        <taxon>Spermatophyta</taxon>
        <taxon>Magnoliopsida</taxon>
        <taxon>Liliopsida</taxon>
        <taxon>Poales</taxon>
        <taxon>Poaceae</taxon>
        <taxon>PACMAD clade</taxon>
        <taxon>Panicoideae</taxon>
        <taxon>Andropogonodae</taxon>
        <taxon>Andropogoneae</taxon>
        <taxon>Sorghinae</taxon>
        <taxon>Sorghum</taxon>
    </lineage>
</organism>
<evidence type="ECO:0000256" key="2">
    <source>
        <dbReference type="SAM" id="SignalP"/>
    </source>
</evidence>
<protein>
    <recommendedName>
        <fullName evidence="3">Alpha-carbonic anhydrase domain-containing protein</fullName>
    </recommendedName>
</protein>
<dbReference type="Gramene" id="OQU80626">
    <property type="protein sequence ID" value="OQU80626"/>
    <property type="gene ID" value="SORBI_3007G155050"/>
</dbReference>
<feature type="domain" description="Alpha-carbonic anhydrase" evidence="3">
    <location>
        <begin position="1"/>
        <end position="83"/>
    </location>
</feature>
<dbReference type="SUPFAM" id="SSF51069">
    <property type="entry name" value="Carbonic anhydrase"/>
    <property type="match status" value="1"/>
</dbReference>
<dbReference type="eggNOG" id="KOG0382">
    <property type="taxonomic scope" value="Eukaryota"/>
</dbReference>
<dbReference type="EMBL" id="CM000766">
    <property type="protein sequence ID" value="OQU80626.1"/>
    <property type="molecule type" value="Genomic_DNA"/>
</dbReference>
<evidence type="ECO:0000313" key="5">
    <source>
        <dbReference type="Proteomes" id="UP000000768"/>
    </source>
</evidence>
<sequence length="83" mass="9498">MKLAWWAVPKWWVSLFSFYPGHVEVIGPPCTEGVIWTIVNKVRSVSKCQLELLREAGSRERRHGEQRETTSGGEQATHQHLPS</sequence>
<feature type="chain" id="PRO_5012554855" description="Alpha-carbonic anhydrase domain-containing protein" evidence="2">
    <location>
        <begin position="24"/>
        <end position="83"/>
    </location>
</feature>
<proteinExistence type="predicted"/>
<evidence type="ECO:0000259" key="3">
    <source>
        <dbReference type="PROSITE" id="PS51144"/>
    </source>
</evidence>
<accession>A0A1Z5RB69</accession>